<evidence type="ECO:0000256" key="6">
    <source>
        <dbReference type="ARBA" id="ARBA00022777"/>
    </source>
</evidence>
<keyword evidence="6 18" id="KW-0418">Kinase</keyword>
<dbReference type="SMART" id="SM00388">
    <property type="entry name" value="HisKA"/>
    <property type="match status" value="1"/>
</dbReference>
<evidence type="ECO:0000256" key="3">
    <source>
        <dbReference type="ARBA" id="ARBA00022553"/>
    </source>
</evidence>
<protein>
    <recommendedName>
        <fullName evidence="2">histidine kinase</fullName>
        <ecNumber evidence="2">2.7.13.3</ecNumber>
    </recommendedName>
</protein>
<dbReference type="InterPro" id="IPR003594">
    <property type="entry name" value="HATPase_dom"/>
</dbReference>
<dbReference type="SUPFAM" id="SSF58100">
    <property type="entry name" value="Bacterial hemolysins"/>
    <property type="match status" value="1"/>
</dbReference>
<keyword evidence="14" id="KW-1133">Transmembrane helix</keyword>
<evidence type="ECO:0000256" key="2">
    <source>
        <dbReference type="ARBA" id="ARBA00012438"/>
    </source>
</evidence>
<feature type="domain" description="HTH araC/xylS-type" evidence="15">
    <location>
        <begin position="839"/>
        <end position="938"/>
    </location>
</feature>
<dbReference type="PRINTS" id="PR00344">
    <property type="entry name" value="BCTRLSENSOR"/>
</dbReference>
<dbReference type="InterPro" id="IPR005467">
    <property type="entry name" value="His_kinase_dom"/>
</dbReference>
<dbReference type="InterPro" id="IPR025997">
    <property type="entry name" value="SBP_2_dom"/>
</dbReference>
<keyword evidence="10" id="KW-0238">DNA-binding</keyword>
<dbReference type="InterPro" id="IPR011006">
    <property type="entry name" value="CheY-like_superfamily"/>
</dbReference>
<feature type="transmembrane region" description="Helical" evidence="14">
    <location>
        <begin position="345"/>
        <end position="368"/>
    </location>
</feature>
<dbReference type="FunFam" id="1.10.10.60:FF:000284">
    <property type="entry name" value="Two-component system sensor histidine kinase/response regulator"/>
    <property type="match status" value="1"/>
</dbReference>
<keyword evidence="3 12" id="KW-0597">Phosphoprotein</keyword>
<evidence type="ECO:0000259" key="17">
    <source>
        <dbReference type="PROSITE" id="PS50110"/>
    </source>
</evidence>
<dbReference type="InterPro" id="IPR028082">
    <property type="entry name" value="Peripla_BP_I"/>
</dbReference>
<gene>
    <name evidence="18" type="primary">tmoS_7</name>
    <name evidence="18" type="ORF">IMSAGC001_02690</name>
</gene>
<dbReference type="Proteomes" id="UP000491181">
    <property type="component" value="Unassembled WGS sequence"/>
</dbReference>
<dbReference type="CDD" id="cd06308">
    <property type="entry name" value="PBP1_sensor_kinase-like"/>
    <property type="match status" value="1"/>
</dbReference>
<keyword evidence="5" id="KW-0547">Nucleotide-binding</keyword>
<dbReference type="InterPro" id="IPR009057">
    <property type="entry name" value="Homeodomain-like_sf"/>
</dbReference>
<dbReference type="PROSITE" id="PS00041">
    <property type="entry name" value="HTH_ARAC_FAMILY_1"/>
    <property type="match status" value="1"/>
</dbReference>
<feature type="coiled-coil region" evidence="13">
    <location>
        <begin position="368"/>
        <end position="426"/>
    </location>
</feature>
<dbReference type="SMART" id="SM00448">
    <property type="entry name" value="REC"/>
    <property type="match status" value="1"/>
</dbReference>
<dbReference type="InterPro" id="IPR003661">
    <property type="entry name" value="HisK_dim/P_dom"/>
</dbReference>
<evidence type="ECO:0000256" key="11">
    <source>
        <dbReference type="ARBA" id="ARBA00023163"/>
    </source>
</evidence>
<dbReference type="Gene3D" id="3.40.50.2300">
    <property type="match status" value="3"/>
</dbReference>
<dbReference type="Pfam" id="PF12833">
    <property type="entry name" value="HTH_18"/>
    <property type="match status" value="1"/>
</dbReference>
<dbReference type="SUPFAM" id="SSF52172">
    <property type="entry name" value="CheY-like"/>
    <property type="match status" value="1"/>
</dbReference>
<evidence type="ECO:0000256" key="13">
    <source>
        <dbReference type="SAM" id="Coils"/>
    </source>
</evidence>
<keyword evidence="9" id="KW-0805">Transcription regulation</keyword>
<dbReference type="PROSITE" id="PS51257">
    <property type="entry name" value="PROKAR_LIPOPROTEIN"/>
    <property type="match status" value="1"/>
</dbReference>
<evidence type="ECO:0000313" key="19">
    <source>
        <dbReference type="Proteomes" id="UP000491181"/>
    </source>
</evidence>
<dbReference type="PROSITE" id="PS01124">
    <property type="entry name" value="HTH_ARAC_FAMILY_2"/>
    <property type="match status" value="1"/>
</dbReference>
<dbReference type="Pfam" id="PF13407">
    <property type="entry name" value="Peripla_BP_4"/>
    <property type="match status" value="1"/>
</dbReference>
<dbReference type="FunFam" id="3.40.50.2300:FF:000138">
    <property type="entry name" value="Two-component system sensor histidine kinase/response regulator"/>
    <property type="match status" value="1"/>
</dbReference>
<dbReference type="InterPro" id="IPR018062">
    <property type="entry name" value="HTH_AraC-typ_CS"/>
</dbReference>
<dbReference type="SMART" id="SM00387">
    <property type="entry name" value="HATPase_c"/>
    <property type="match status" value="1"/>
</dbReference>
<dbReference type="PANTHER" id="PTHR43547:SF2">
    <property type="entry name" value="HYBRID SIGNAL TRANSDUCTION HISTIDINE KINASE C"/>
    <property type="match status" value="1"/>
</dbReference>
<feature type="modified residue" description="4-aspartylphosphate" evidence="12">
    <location>
        <position position="742"/>
    </location>
</feature>
<dbReference type="CDD" id="cd00082">
    <property type="entry name" value="HisKA"/>
    <property type="match status" value="1"/>
</dbReference>
<reference evidence="18 19" key="1">
    <citation type="journal article" date="2020" name="Microbiome">
        <title>Single-cell genomics of uncultured bacteria reveals dietary fiber responders in the mouse gut microbiota.</title>
        <authorList>
            <person name="Chijiiwa R."/>
            <person name="Hosokawa M."/>
            <person name="Kogawa M."/>
            <person name="Nishikawa Y."/>
            <person name="Ide K."/>
            <person name="Sakanashi C."/>
            <person name="Takahashi K."/>
            <person name="Takeyama H."/>
        </authorList>
    </citation>
    <scope>NUCLEOTIDE SEQUENCE [LARGE SCALE GENOMIC DNA]</scope>
    <source>
        <strain evidence="18">IMSAGC_001</strain>
    </source>
</reference>
<dbReference type="Gene3D" id="1.10.287.130">
    <property type="match status" value="1"/>
</dbReference>
<proteinExistence type="predicted"/>
<dbReference type="SUPFAM" id="SSF55874">
    <property type="entry name" value="ATPase domain of HSP90 chaperone/DNA topoisomerase II/histidine kinase"/>
    <property type="match status" value="1"/>
</dbReference>
<dbReference type="EMBL" id="BLLS01000084">
    <property type="protein sequence ID" value="GFH87265.1"/>
    <property type="molecule type" value="Genomic_DNA"/>
</dbReference>
<evidence type="ECO:0000256" key="12">
    <source>
        <dbReference type="PROSITE-ProRule" id="PRU00169"/>
    </source>
</evidence>
<dbReference type="InterPro" id="IPR004358">
    <property type="entry name" value="Sig_transdc_His_kin-like_C"/>
</dbReference>
<evidence type="ECO:0000256" key="9">
    <source>
        <dbReference type="ARBA" id="ARBA00023015"/>
    </source>
</evidence>
<evidence type="ECO:0000313" key="18">
    <source>
        <dbReference type="EMBL" id="GFH87265.1"/>
    </source>
</evidence>
<dbReference type="InterPro" id="IPR036097">
    <property type="entry name" value="HisK_dim/P_sf"/>
</dbReference>
<sequence>MKVFKTIKPMKYTQWIVILFCLIGMTACRQDAPRFRIGVAQCSDDSWRHKMNDEILREAMFYDGVSVEIRSAGDDNRQQAEDVRYFIDKGVDLLIISANEAAPMTPIVEEAYQKGIPVILVDRKILSDKYTAYISADNYEIGRAVGNYMASTLKGKGNVVELTGLSGSTPAMERHQGFMAAISNFPDIKLIDKADAAWEREPAEVAMDSILRRHPKIDAVYAHNDRIAPGAYQAARKAGREKEMIFVGIDALPGKGNGLELVLDSVLNATFIYPTNGDKVLQLAMNILEAKPYPRETIMNTAVVDRTNAHVMQLQTAHISELDEKIETLNGRIDGYLSRVATQQVVMYGGLVILLLVAGLLVVVYNSLRSKNRLNRELSEQKRQLEEQRDKLEEQRDQLEQQRDKLAEQRDQLIQLSHQLEEATHAKLVFFTNISHDFRTPLTLVADPVEHLLADKTLSDDQHRMLLLVQRNVNILLRLVNQILDFRKYENGKMEYTPVPVDILSSFKGWNESFLAAARKKHIHFSFDNMPDTNYHTLADVEKLERIYFNLLSNAFKFTPENGKVTVRLSALTKEDDRWIRFTVSNTGSMISAEHIRNIFDRFYKIDMHHAGSGIGLALVKAFVEMHGGTISVESDEKQGTVFTVDLPVRTCACETSSLEESPVSSVSEASSLNDALPIEEEELEKNYDSSKPSVLIIDDNVDIRSYVHGLLHTDYTVIEAADGSEGIRKAMKYVPDLIISDVMMPGIDGIECCRRLKSELQTCHIPVILLTACSLDEQKIQGYDGGADSYISKPFSSQLLLARVRNLIDSHRRLKQFFGGGQALAKEDVCDMDKDFVEKFKALIDAKMGDSGLNVEDLGKEMGLSRVQLYRKIKSLTNYSPNELLRIARLKRAASLLASSDMTVAEIGYEVGFSSPSYFAKCYKEQFGESPTDLLKRKG</sequence>
<comment type="caution">
    <text evidence="18">The sequence shown here is derived from an EMBL/GenBank/DDBJ whole genome shotgun (WGS) entry which is preliminary data.</text>
</comment>
<dbReference type="SUPFAM" id="SSF47384">
    <property type="entry name" value="Homodimeric domain of signal transducing histidine kinase"/>
    <property type="match status" value="1"/>
</dbReference>
<dbReference type="AlphaFoldDB" id="A0A7J0A4F3"/>
<keyword evidence="4 18" id="KW-0808">Transferase</keyword>
<accession>A0A7J0A4F3</accession>
<dbReference type="PROSITE" id="PS50109">
    <property type="entry name" value="HIS_KIN"/>
    <property type="match status" value="1"/>
</dbReference>
<dbReference type="GO" id="GO:0003700">
    <property type="term" value="F:DNA-binding transcription factor activity"/>
    <property type="evidence" value="ECO:0007669"/>
    <property type="project" value="InterPro"/>
</dbReference>
<dbReference type="GO" id="GO:0000155">
    <property type="term" value="F:phosphorelay sensor kinase activity"/>
    <property type="evidence" value="ECO:0007669"/>
    <property type="project" value="InterPro"/>
</dbReference>
<dbReference type="PROSITE" id="PS50110">
    <property type="entry name" value="RESPONSE_REGULATORY"/>
    <property type="match status" value="1"/>
</dbReference>
<keyword evidence="13" id="KW-0175">Coiled coil</keyword>
<dbReference type="InterPro" id="IPR036890">
    <property type="entry name" value="HATPase_C_sf"/>
</dbReference>
<evidence type="ECO:0000256" key="5">
    <source>
        <dbReference type="ARBA" id="ARBA00022741"/>
    </source>
</evidence>
<keyword evidence="7" id="KW-0067">ATP-binding</keyword>
<evidence type="ECO:0000259" key="15">
    <source>
        <dbReference type="PROSITE" id="PS01124"/>
    </source>
</evidence>
<feature type="domain" description="Response regulatory" evidence="17">
    <location>
        <begin position="694"/>
        <end position="809"/>
    </location>
</feature>
<keyword evidence="11" id="KW-0804">Transcription</keyword>
<dbReference type="Gene3D" id="1.10.10.60">
    <property type="entry name" value="Homeodomain-like"/>
    <property type="match status" value="1"/>
</dbReference>
<feature type="domain" description="Histidine kinase" evidence="16">
    <location>
        <begin position="433"/>
        <end position="651"/>
    </location>
</feature>
<keyword evidence="8" id="KW-0902">Two-component regulatory system</keyword>
<comment type="catalytic activity">
    <reaction evidence="1">
        <text>ATP + protein L-histidine = ADP + protein N-phospho-L-histidine.</text>
        <dbReference type="EC" id="2.7.13.3"/>
    </reaction>
</comment>
<dbReference type="InterPro" id="IPR001789">
    <property type="entry name" value="Sig_transdc_resp-reg_receiver"/>
</dbReference>
<keyword evidence="14" id="KW-0472">Membrane</keyword>
<evidence type="ECO:0000256" key="1">
    <source>
        <dbReference type="ARBA" id="ARBA00000085"/>
    </source>
</evidence>
<evidence type="ECO:0000256" key="10">
    <source>
        <dbReference type="ARBA" id="ARBA00023125"/>
    </source>
</evidence>
<dbReference type="SUPFAM" id="SSF53822">
    <property type="entry name" value="Periplasmic binding protein-like I"/>
    <property type="match status" value="1"/>
</dbReference>
<dbReference type="Pfam" id="PF00512">
    <property type="entry name" value="HisKA"/>
    <property type="match status" value="1"/>
</dbReference>
<dbReference type="Pfam" id="PF02518">
    <property type="entry name" value="HATPase_c"/>
    <property type="match status" value="1"/>
</dbReference>
<keyword evidence="14" id="KW-0812">Transmembrane</keyword>
<evidence type="ECO:0000256" key="14">
    <source>
        <dbReference type="SAM" id="Phobius"/>
    </source>
</evidence>
<dbReference type="GO" id="GO:0005524">
    <property type="term" value="F:ATP binding"/>
    <property type="evidence" value="ECO:0007669"/>
    <property type="project" value="UniProtKB-KW"/>
</dbReference>
<organism evidence="18 19">
    <name type="scientific">Bacteroides acidifaciens</name>
    <dbReference type="NCBI Taxonomy" id="85831"/>
    <lineage>
        <taxon>Bacteria</taxon>
        <taxon>Pseudomonadati</taxon>
        <taxon>Bacteroidota</taxon>
        <taxon>Bacteroidia</taxon>
        <taxon>Bacteroidales</taxon>
        <taxon>Bacteroidaceae</taxon>
        <taxon>Bacteroides</taxon>
    </lineage>
</organism>
<evidence type="ECO:0000256" key="8">
    <source>
        <dbReference type="ARBA" id="ARBA00023012"/>
    </source>
</evidence>
<evidence type="ECO:0000256" key="4">
    <source>
        <dbReference type="ARBA" id="ARBA00022679"/>
    </source>
</evidence>
<dbReference type="FunFam" id="3.30.565.10:FF:000037">
    <property type="entry name" value="Hybrid sensor histidine kinase/response regulator"/>
    <property type="match status" value="1"/>
</dbReference>
<dbReference type="Gene3D" id="3.30.565.10">
    <property type="entry name" value="Histidine kinase-like ATPase, C-terminal domain"/>
    <property type="match status" value="1"/>
</dbReference>
<dbReference type="InterPro" id="IPR018060">
    <property type="entry name" value="HTH_AraC"/>
</dbReference>
<dbReference type="PANTHER" id="PTHR43547">
    <property type="entry name" value="TWO-COMPONENT HISTIDINE KINASE"/>
    <property type="match status" value="1"/>
</dbReference>
<dbReference type="EC" id="2.7.13.3" evidence="2"/>
<dbReference type="SMART" id="SM00342">
    <property type="entry name" value="HTH_ARAC"/>
    <property type="match status" value="1"/>
</dbReference>
<dbReference type="GO" id="GO:0043565">
    <property type="term" value="F:sequence-specific DNA binding"/>
    <property type="evidence" value="ECO:0007669"/>
    <property type="project" value="InterPro"/>
</dbReference>
<dbReference type="SUPFAM" id="SSF46689">
    <property type="entry name" value="Homeodomain-like"/>
    <property type="match status" value="1"/>
</dbReference>
<name>A0A7J0A4F3_9BACE</name>
<evidence type="ECO:0000256" key="7">
    <source>
        <dbReference type="ARBA" id="ARBA00022840"/>
    </source>
</evidence>
<evidence type="ECO:0000259" key="16">
    <source>
        <dbReference type="PROSITE" id="PS50109"/>
    </source>
</evidence>
<dbReference type="FunFam" id="1.10.287.130:FF:000034">
    <property type="entry name" value="Two-component system sensor histidine kinase/response regulator"/>
    <property type="match status" value="1"/>
</dbReference>
<dbReference type="Pfam" id="PF00072">
    <property type="entry name" value="Response_reg"/>
    <property type="match status" value="1"/>
</dbReference>
<dbReference type="Gene3D" id="6.10.250.850">
    <property type="match status" value="1"/>
</dbReference>